<name>A0A178Z797_9EURO</name>
<evidence type="ECO:0000256" key="7">
    <source>
        <dbReference type="ARBA" id="ARBA00023136"/>
    </source>
</evidence>
<evidence type="ECO:0000256" key="9">
    <source>
        <dbReference type="ARBA" id="ARBA00074180"/>
    </source>
</evidence>
<dbReference type="Pfam" id="PF01217">
    <property type="entry name" value="Clat_adaptor_s"/>
    <property type="match status" value="1"/>
</dbReference>
<organism evidence="13 14">
    <name type="scientific">Fonsecaea erecta</name>
    <dbReference type="NCBI Taxonomy" id="1367422"/>
    <lineage>
        <taxon>Eukaryota</taxon>
        <taxon>Fungi</taxon>
        <taxon>Dikarya</taxon>
        <taxon>Ascomycota</taxon>
        <taxon>Pezizomycotina</taxon>
        <taxon>Eurotiomycetes</taxon>
        <taxon>Chaetothyriomycetidae</taxon>
        <taxon>Chaetothyriales</taxon>
        <taxon>Herpotrichiellaceae</taxon>
        <taxon>Fonsecaea</taxon>
    </lineage>
</organism>
<feature type="compositionally biased region" description="Polar residues" evidence="11">
    <location>
        <begin position="519"/>
        <end position="528"/>
    </location>
</feature>
<dbReference type="CDD" id="cd14831">
    <property type="entry name" value="AP1_sigma"/>
    <property type="match status" value="1"/>
</dbReference>
<evidence type="ECO:0000256" key="6">
    <source>
        <dbReference type="ARBA" id="ARBA00023034"/>
    </source>
</evidence>
<dbReference type="GO" id="GO:0016480">
    <property type="term" value="P:negative regulation of transcription by RNA polymerase III"/>
    <property type="evidence" value="ECO:0007669"/>
    <property type="project" value="InterPro"/>
</dbReference>
<accession>A0A178Z797</accession>
<dbReference type="Gene3D" id="3.40.1000.50">
    <property type="entry name" value="Repressor of RNA polymerase III transcription Maf1"/>
    <property type="match status" value="1"/>
</dbReference>
<dbReference type="GeneID" id="30013969"/>
<protein>
    <recommendedName>
        <fullName evidence="9">AP-1 complex subunit sigma-1</fullName>
    </recommendedName>
    <alternativeName>
        <fullName evidence="10">Sigma1-adaptin</fullName>
    </alternativeName>
</protein>
<keyword evidence="8" id="KW-0968">Cytoplasmic vesicle</keyword>
<gene>
    <name evidence="13" type="ORF">AYL99_09801</name>
</gene>
<dbReference type="GO" id="GO:0016482">
    <property type="term" value="P:cytosolic transport"/>
    <property type="evidence" value="ECO:0007669"/>
    <property type="project" value="UniProtKB-ARBA"/>
</dbReference>
<dbReference type="InterPro" id="IPR038564">
    <property type="entry name" value="Maf1_sf"/>
</dbReference>
<comment type="caution">
    <text evidence="13">The sequence shown here is derived from an EMBL/GenBank/DDBJ whole genome shotgun (WGS) entry which is preliminary data.</text>
</comment>
<dbReference type="PANTHER" id="PTHR22504:SF0">
    <property type="entry name" value="REPRESSOR OF RNA POLYMERASE III TRANSCRIPTION MAF1 HOMOLOG"/>
    <property type="match status" value="1"/>
</dbReference>
<dbReference type="PANTHER" id="PTHR22504">
    <property type="entry name" value="REPRESSOR OF RNA POLYMERASE III TRANSCRIPTION MAF1"/>
    <property type="match status" value="1"/>
</dbReference>
<evidence type="ECO:0000256" key="3">
    <source>
        <dbReference type="ARBA" id="ARBA00006972"/>
    </source>
</evidence>
<evidence type="ECO:0000313" key="14">
    <source>
        <dbReference type="Proteomes" id="UP000078343"/>
    </source>
</evidence>
<evidence type="ECO:0000256" key="4">
    <source>
        <dbReference type="ARBA" id="ARBA00022448"/>
    </source>
</evidence>
<dbReference type="SUPFAM" id="SSF64356">
    <property type="entry name" value="SNARE-like"/>
    <property type="match status" value="1"/>
</dbReference>
<proteinExistence type="inferred from homology"/>
<feature type="region of interest" description="Disordered" evidence="11">
    <location>
        <begin position="449"/>
        <end position="540"/>
    </location>
</feature>
<dbReference type="EMBL" id="LVYI01000010">
    <property type="protein sequence ID" value="OAP55649.1"/>
    <property type="molecule type" value="Genomic_DNA"/>
</dbReference>
<dbReference type="GO" id="GO:0015031">
    <property type="term" value="P:protein transport"/>
    <property type="evidence" value="ECO:0007669"/>
    <property type="project" value="UniProtKB-KW"/>
</dbReference>
<evidence type="ECO:0000256" key="5">
    <source>
        <dbReference type="ARBA" id="ARBA00022927"/>
    </source>
</evidence>
<dbReference type="FunFam" id="3.30.450.60:FF:000007">
    <property type="entry name" value="AP complex subunit sigma"/>
    <property type="match status" value="1"/>
</dbReference>
<dbReference type="OrthoDB" id="277029at2759"/>
<evidence type="ECO:0000256" key="11">
    <source>
        <dbReference type="SAM" id="MobiDB-lite"/>
    </source>
</evidence>
<dbReference type="GO" id="GO:0035615">
    <property type="term" value="F:clathrin adaptor activity"/>
    <property type="evidence" value="ECO:0007669"/>
    <property type="project" value="InterPro"/>
</dbReference>
<dbReference type="Proteomes" id="UP000078343">
    <property type="component" value="Unassembled WGS sequence"/>
</dbReference>
<sequence>MAIKYLILLSRQGKVRLAKWFTTLSPREKAKIIKDVSQLVLARRTRMCNFLEYKDTKIVYRRYASLFFIAGCDSTDNELITLEIVHRYVEQMDKYYGNVCELDIIFNFQKAYFILDELLLAGEMQESSKKNVLRCISQEDSLEDMEKPQHPLFCACALLCAESDSARSPSTMKFMPNRDLDTVTSTLNFSTPDLHVVGGCDLYTTKAAGGDKKLYKDIENGLEAQYKSNLQFSQSLSPPQAHVAASSLNLSRSSPFGNLGMISSRRTYAYLIATLNASHPHYDFSHVLRPTDFKREKSLRHVMNTVDTTMYNLRPRPVNTYPRDSAGPASAQSQWGPAMWRLIDQQMSLRECAVYRYAPEDYDPFEDDDEGSIWSMNYFFFNKARKRVCYLYLRGISVLAVPTVDALRTPIRAKRFADEEADGWVTPDLGAHKRAKYWLGDRDDVEVAEHDNEAEADTDMAVTSVEKDDDPMDASPLKSKRSSKEEQGEEEEEDFPPPTRPVVDDFDNYLLSDEEVRSLRSQSKSTARGASEEVVGPMEV</sequence>
<dbReference type="GO" id="GO:0030121">
    <property type="term" value="C:AP-1 adaptor complex"/>
    <property type="evidence" value="ECO:0007669"/>
    <property type="project" value="InterPro"/>
</dbReference>
<dbReference type="InterPro" id="IPR015257">
    <property type="entry name" value="Maf1"/>
</dbReference>
<dbReference type="AlphaFoldDB" id="A0A178Z797"/>
<evidence type="ECO:0000256" key="8">
    <source>
        <dbReference type="ARBA" id="ARBA00023329"/>
    </source>
</evidence>
<keyword evidence="7" id="KW-0472">Membrane</keyword>
<keyword evidence="5" id="KW-0653">Protein transport</keyword>
<feature type="domain" description="AP complex mu/sigma subunit" evidence="12">
    <location>
        <begin position="3"/>
        <end position="142"/>
    </location>
</feature>
<comment type="similarity">
    <text evidence="3">Belongs to the adaptor complexes small subunit family.</text>
</comment>
<dbReference type="STRING" id="1367422.A0A178Z797"/>
<evidence type="ECO:0000259" key="12">
    <source>
        <dbReference type="Pfam" id="PF01217"/>
    </source>
</evidence>
<keyword evidence="4" id="KW-0813">Transport</keyword>
<reference evidence="13 14" key="1">
    <citation type="submission" date="2016-04" db="EMBL/GenBank/DDBJ databases">
        <title>Draft genome of Fonsecaea erecta CBS 125763.</title>
        <authorList>
            <person name="Weiss V.A."/>
            <person name="Vicente V.A."/>
            <person name="Raittz R.T."/>
            <person name="Moreno L.F."/>
            <person name="De Souza E.M."/>
            <person name="Pedrosa F.O."/>
            <person name="Steffens M.B."/>
            <person name="Faoro H."/>
            <person name="Tadra-Sfeir M.Z."/>
            <person name="Najafzadeh M.J."/>
            <person name="Felipe M.S."/>
            <person name="Teixeira M."/>
            <person name="Sun J."/>
            <person name="Xi L."/>
            <person name="Gomes R."/>
            <person name="De Azevedo C.M."/>
            <person name="Salgado C.G."/>
            <person name="Da Silva M.B."/>
            <person name="Nascimento M.F."/>
            <person name="Queiroz-Telles F."/>
            <person name="Attili D.S."/>
            <person name="Gorbushina A."/>
        </authorList>
    </citation>
    <scope>NUCLEOTIDE SEQUENCE [LARGE SCALE GENOMIC DNA]</scope>
    <source>
        <strain evidence="13 14">CBS 125763</strain>
    </source>
</reference>
<comment type="subcellular location">
    <subcellularLocation>
        <location evidence="2">Cytoplasmic vesicle</location>
        <location evidence="2">Clathrin-coated vesicle membrane</location>
    </subcellularLocation>
    <subcellularLocation>
        <location evidence="1">Golgi apparatus</location>
    </subcellularLocation>
</comment>
<dbReference type="FunFam" id="3.40.1000.50:FF:000004">
    <property type="entry name" value="Repressor of RNA polymerase III transcription MAF1"/>
    <property type="match status" value="1"/>
</dbReference>
<dbReference type="RefSeq" id="XP_018689016.1">
    <property type="nucleotide sequence ID" value="XM_018841307.1"/>
</dbReference>
<evidence type="ECO:0000313" key="13">
    <source>
        <dbReference type="EMBL" id="OAP55649.1"/>
    </source>
</evidence>
<evidence type="ECO:0000256" key="10">
    <source>
        <dbReference type="ARBA" id="ARBA00081706"/>
    </source>
</evidence>
<keyword evidence="6" id="KW-0333">Golgi apparatus</keyword>
<dbReference type="InterPro" id="IPR022775">
    <property type="entry name" value="AP_mu_sigma_su"/>
</dbReference>
<evidence type="ECO:0000256" key="2">
    <source>
        <dbReference type="ARBA" id="ARBA00004640"/>
    </source>
</evidence>
<dbReference type="InterPro" id="IPR011012">
    <property type="entry name" value="Longin-like_dom_sf"/>
</dbReference>
<keyword evidence="14" id="KW-1185">Reference proteome</keyword>
<evidence type="ECO:0000256" key="1">
    <source>
        <dbReference type="ARBA" id="ARBA00004555"/>
    </source>
</evidence>
<dbReference type="Gene3D" id="3.30.450.60">
    <property type="match status" value="1"/>
</dbReference>
<dbReference type="GO" id="GO:0005634">
    <property type="term" value="C:nucleus"/>
    <property type="evidence" value="ECO:0007669"/>
    <property type="project" value="TreeGrafter"/>
</dbReference>
<dbReference type="GO" id="GO:0005829">
    <property type="term" value="C:cytosol"/>
    <property type="evidence" value="ECO:0007669"/>
    <property type="project" value="GOC"/>
</dbReference>
<dbReference type="Pfam" id="PF09174">
    <property type="entry name" value="Maf1"/>
    <property type="match status" value="1"/>
</dbReference>
<dbReference type="InterPro" id="IPR044733">
    <property type="entry name" value="AP1_sigma"/>
</dbReference>
<dbReference type="GO" id="GO:0000994">
    <property type="term" value="F:RNA polymerase III core binding"/>
    <property type="evidence" value="ECO:0007669"/>
    <property type="project" value="TreeGrafter"/>
</dbReference>